<dbReference type="RefSeq" id="WP_039424534.1">
    <property type="nucleotide sequence ID" value="NZ_JAJIUN010000106.1"/>
</dbReference>
<organism evidence="1 3">
    <name type="scientific">Xanthomonas vesicatoria</name>
    <dbReference type="NCBI Taxonomy" id="56460"/>
    <lineage>
        <taxon>Bacteria</taxon>
        <taxon>Pseudomonadati</taxon>
        <taxon>Pseudomonadota</taxon>
        <taxon>Gammaproteobacteria</taxon>
        <taxon>Lysobacterales</taxon>
        <taxon>Lysobacteraceae</taxon>
        <taxon>Xanthomonas</taxon>
    </lineage>
</organism>
<evidence type="ECO:0000313" key="1">
    <source>
        <dbReference type="EMBL" id="KHM90802.1"/>
    </source>
</evidence>
<sequence length="79" mass="9055">MTDNEPRVSNLISHADTARLLGVCFNTVVRLVRDDDFPQPIRLGPRATFYDRQAVLAWADFKIDTRAEIRRKPGRQSAE</sequence>
<dbReference type="Proteomes" id="UP001430544">
    <property type="component" value="Unassembled WGS sequence"/>
</dbReference>
<dbReference type="Proteomes" id="UP000030969">
    <property type="component" value="Unassembled WGS sequence"/>
</dbReference>
<evidence type="ECO:0000313" key="3">
    <source>
        <dbReference type="Proteomes" id="UP000030969"/>
    </source>
</evidence>
<gene>
    <name evidence="2" type="ORF">LN473_23095</name>
    <name evidence="1" type="ORF">OR61_20890</name>
</gene>
<protein>
    <submittedName>
        <fullName evidence="2">AlpA family phage regulatory protein</fullName>
    </submittedName>
</protein>
<evidence type="ECO:0000313" key="2">
    <source>
        <dbReference type="EMBL" id="MCC8624806.1"/>
    </source>
</evidence>
<dbReference type="EMBL" id="JSYJ01000202">
    <property type="protein sequence ID" value="KHM90802.1"/>
    <property type="molecule type" value="Genomic_DNA"/>
</dbReference>
<evidence type="ECO:0000313" key="4">
    <source>
        <dbReference type="Proteomes" id="UP001430544"/>
    </source>
</evidence>
<reference evidence="2" key="2">
    <citation type="submission" date="2021-11" db="EMBL/GenBank/DDBJ databases">
        <title>Genome resources and taxonomic validation of 89 Xanthomonas strains.</title>
        <authorList>
            <person name="Tambong J.T."/>
        </authorList>
    </citation>
    <scope>NUCLEOTIDE SEQUENCE</scope>
    <source>
        <strain evidence="2">Bv 5-4A</strain>
    </source>
</reference>
<name>A0AAJ0N2P7_9XANT</name>
<comment type="caution">
    <text evidence="1">The sequence shown here is derived from an EMBL/GenBank/DDBJ whole genome shotgun (WGS) entry which is preliminary data.</text>
</comment>
<accession>A0AAJ0N2P7</accession>
<reference evidence="1 3" key="1">
    <citation type="submission" date="2014-11" db="EMBL/GenBank/DDBJ databases">
        <title>Draft Genome Sequences of Xanthomonas vesicatoria Strains from the Balkan Peninsula.</title>
        <authorList>
            <person name="Vancheva T."/>
            <person name="Lefeuvre P."/>
            <person name="Bogatzevska N."/>
            <person name="Moncheva P."/>
            <person name="Koebnik R."/>
        </authorList>
    </citation>
    <scope>NUCLEOTIDE SEQUENCE [LARGE SCALE GENOMIC DNA]</scope>
    <source>
        <strain evidence="1 3">53M</strain>
    </source>
</reference>
<keyword evidence="4" id="KW-1185">Reference proteome</keyword>
<dbReference type="EMBL" id="JAJIUN010000106">
    <property type="protein sequence ID" value="MCC8624806.1"/>
    <property type="molecule type" value="Genomic_DNA"/>
</dbReference>
<proteinExistence type="predicted"/>
<dbReference type="AlphaFoldDB" id="A0AAJ0N2P7"/>